<dbReference type="PROSITE" id="PS50082">
    <property type="entry name" value="WD_REPEATS_2"/>
    <property type="match status" value="4"/>
</dbReference>
<dbReference type="RefSeq" id="WP_103918939.1">
    <property type="nucleotide sequence ID" value="NZ_FMSV02000135.1"/>
</dbReference>
<dbReference type="AlphaFoldDB" id="A0A1H6F7A4"/>
<dbReference type="Pfam" id="PF00400">
    <property type="entry name" value="WD40"/>
    <property type="match status" value="3"/>
</dbReference>
<feature type="repeat" description="WD" evidence="3">
    <location>
        <begin position="524"/>
        <end position="555"/>
    </location>
</feature>
<reference evidence="4 5" key="1">
    <citation type="submission" date="2016-10" db="EMBL/GenBank/DDBJ databases">
        <authorList>
            <person name="de Groot N.N."/>
        </authorList>
    </citation>
    <scope>NUCLEOTIDE SEQUENCE [LARGE SCALE GENOMIC DNA]</scope>
    <source>
        <strain evidence="4">MBHS1</strain>
    </source>
</reference>
<evidence type="ECO:0000256" key="3">
    <source>
        <dbReference type="PROSITE-ProRule" id="PRU00221"/>
    </source>
</evidence>
<dbReference type="EMBL" id="FMSV02000135">
    <property type="protein sequence ID" value="SEH04934.1"/>
    <property type="molecule type" value="Genomic_DNA"/>
</dbReference>
<dbReference type="InterPro" id="IPR036322">
    <property type="entry name" value="WD40_repeat_dom_sf"/>
</dbReference>
<dbReference type="Gene3D" id="2.130.10.10">
    <property type="entry name" value="YVTN repeat-like/Quinoprotein amine dehydrogenase"/>
    <property type="match status" value="2"/>
</dbReference>
<keyword evidence="2" id="KW-0677">Repeat</keyword>
<name>A0A1H6F7A4_9GAMM</name>
<dbReference type="PANTHER" id="PTHR22847">
    <property type="entry name" value="WD40 REPEAT PROTEIN"/>
    <property type="match status" value="1"/>
</dbReference>
<dbReference type="SUPFAM" id="SSF50978">
    <property type="entry name" value="WD40 repeat-like"/>
    <property type="match status" value="1"/>
</dbReference>
<keyword evidence="5" id="KW-1185">Reference proteome</keyword>
<feature type="repeat" description="WD" evidence="3">
    <location>
        <begin position="596"/>
        <end position="637"/>
    </location>
</feature>
<keyword evidence="1 3" id="KW-0853">WD repeat</keyword>
<accession>A0A1H6F7A4</accession>
<sequence length="700" mass="79739">MSLYAQTITTSRFRFFHPETIANDFCLKMNWPRHSLLRFADALDGFSRSASRYMQPDSLQIMQNGSLATYSSAATSSAPNHECWLINTLEANLNPWHTAASDLQQALNHIVQSPNLVLKTRHCAITDIPGLLYEQDSFREQVIIILLTDSHQWLGRRKLDVAKYLARWPRCVCLEPRFPTLSRQADKRQQQLQRLGLALFPLSAQGLVQAGRFLCQENRGKAVAYKPMQQRDESRLSVRIESILGPTLQWVQACAMLPPPCALGLAEKIRQQFFSSLLSENAFFRLFSLPEVSYQATISGSMFYFSPHILAILRAGFARHTQEKQAQILQFLEQQVAQQAPENTPENNKAYQEWQWYEQRLQLEIEPDSALKNIQQLAKIPELNTMIMQDLATVSLPDNRACALYNQIPLRRAPQSRKALAYLQQWSEDTGVTDAQLHPWRFRGLNWLDKLYYLYHKALMVANFSPDGQWILSGDIDNAASLWHVHNRQEHNLVDTDWYQPFAQADKPWLHKPWGNARSTRLIVDFSADSQRMVTALGDNIVRVWETSSRQPVYIFKDHGLSLRALLFVPDSEQLLGVSAEGQIWDIAKGQWLYTLTGHSRLIQHAALSADGLWLATVTTDGCLRVWHSRSGEPVLTVSQAHQGAIQSVAFNYDGSLLATASVDHSAKIWQFNDGQCRHHLQGHKAAVNDARFSPESIYP</sequence>
<evidence type="ECO:0000313" key="4">
    <source>
        <dbReference type="EMBL" id="SEH04934.1"/>
    </source>
</evidence>
<evidence type="ECO:0000256" key="2">
    <source>
        <dbReference type="ARBA" id="ARBA00022737"/>
    </source>
</evidence>
<dbReference type="OrthoDB" id="5623591at2"/>
<dbReference type="Proteomes" id="UP000236724">
    <property type="component" value="Unassembled WGS sequence"/>
</dbReference>
<dbReference type="InterPro" id="IPR001680">
    <property type="entry name" value="WD40_rpt"/>
</dbReference>
<feature type="repeat" description="WD" evidence="3">
    <location>
        <begin position="639"/>
        <end position="680"/>
    </location>
</feature>
<organism evidence="4 5">
    <name type="scientific">Candidatus Venteria ishoeyi</name>
    <dbReference type="NCBI Taxonomy" id="1899563"/>
    <lineage>
        <taxon>Bacteria</taxon>
        <taxon>Pseudomonadati</taxon>
        <taxon>Pseudomonadota</taxon>
        <taxon>Gammaproteobacteria</taxon>
        <taxon>Thiotrichales</taxon>
        <taxon>Thiotrichaceae</taxon>
        <taxon>Venteria</taxon>
    </lineage>
</organism>
<feature type="repeat" description="WD" evidence="3">
    <location>
        <begin position="452"/>
        <end position="493"/>
    </location>
</feature>
<protein>
    <submittedName>
        <fullName evidence="4">WD domain, G-beta repeat</fullName>
    </submittedName>
</protein>
<proteinExistence type="predicted"/>
<evidence type="ECO:0000256" key="1">
    <source>
        <dbReference type="ARBA" id="ARBA00022574"/>
    </source>
</evidence>
<dbReference type="SMART" id="SM00320">
    <property type="entry name" value="WD40"/>
    <property type="match status" value="5"/>
</dbReference>
<dbReference type="PROSITE" id="PS50294">
    <property type="entry name" value="WD_REPEATS_REGION"/>
    <property type="match status" value="2"/>
</dbReference>
<dbReference type="CDD" id="cd00200">
    <property type="entry name" value="WD40"/>
    <property type="match status" value="1"/>
</dbReference>
<gene>
    <name evidence="4" type="ORF">MBHS_00787</name>
</gene>
<dbReference type="InterPro" id="IPR015943">
    <property type="entry name" value="WD40/YVTN_repeat-like_dom_sf"/>
</dbReference>
<dbReference type="PANTHER" id="PTHR22847:SF637">
    <property type="entry name" value="WD REPEAT DOMAIN 5B"/>
    <property type="match status" value="1"/>
</dbReference>
<evidence type="ECO:0000313" key="5">
    <source>
        <dbReference type="Proteomes" id="UP000236724"/>
    </source>
</evidence>